<dbReference type="AlphaFoldDB" id="Q5N962"/>
<evidence type="ECO:0000313" key="2">
    <source>
        <dbReference type="EMBL" id="BAD81995.1"/>
    </source>
</evidence>
<protein>
    <submittedName>
        <fullName evidence="2">Uncharacterized protein</fullName>
    </submittedName>
</protein>
<accession>Q5N962</accession>
<organism evidence="2">
    <name type="scientific">Oryza sativa subsp. japonica</name>
    <name type="common">Rice</name>
    <dbReference type="NCBI Taxonomy" id="39947"/>
    <lineage>
        <taxon>Eukaryota</taxon>
        <taxon>Viridiplantae</taxon>
        <taxon>Streptophyta</taxon>
        <taxon>Embryophyta</taxon>
        <taxon>Tracheophyta</taxon>
        <taxon>Spermatophyta</taxon>
        <taxon>Magnoliopsida</taxon>
        <taxon>Liliopsida</taxon>
        <taxon>Poales</taxon>
        <taxon>Poaceae</taxon>
        <taxon>BOP clade</taxon>
        <taxon>Oryzoideae</taxon>
        <taxon>Oryzeae</taxon>
        <taxon>Oryzinae</taxon>
        <taxon>Oryza</taxon>
        <taxon>Oryza sativa</taxon>
    </lineage>
</organism>
<reference evidence="2" key="1">
    <citation type="journal article" date="2002" name="Nature">
        <title>The genome sequence and structure of rice chromosome 1.</title>
        <authorList>
            <person name="Sasaki T."/>
            <person name="Matsumoto T."/>
            <person name="Yamamoto K."/>
            <person name="Sakata K."/>
            <person name="Baba T."/>
            <person name="Katayose Y."/>
            <person name="Wu J."/>
            <person name="Niimura Y."/>
            <person name="Cheng Z."/>
            <person name="Nagamura Y."/>
            <person name="Antonio B.A."/>
            <person name="Kanamori H."/>
            <person name="Hosokawa S."/>
            <person name="Masukawa M."/>
            <person name="Arikawa K."/>
            <person name="Chiden Y."/>
            <person name="Hayashi M."/>
            <person name="Okamoto M."/>
            <person name="Ando T."/>
            <person name="Aoki H."/>
            <person name="Arita K."/>
            <person name="Hamada M."/>
            <person name="Harada C."/>
            <person name="Hijishita S."/>
            <person name="Honda M."/>
            <person name="Ichikawa Y."/>
            <person name="Idonuma A."/>
            <person name="Iijima M."/>
            <person name="Ikeda M."/>
            <person name="Ikeno M."/>
            <person name="Itoh S."/>
            <person name="Itoh T."/>
            <person name="Itoh Y."/>
            <person name="Itoh Y."/>
            <person name="Iwabuchi A."/>
            <person name="Kamiya K."/>
            <person name="Karasawa W."/>
            <person name="Katagiri S."/>
            <person name="Kikuta A."/>
            <person name="Kobayashi N."/>
            <person name="Kono I."/>
            <person name="Machita K."/>
            <person name="Maehara T."/>
            <person name="Mizuno H."/>
            <person name="Mizubayashi T."/>
            <person name="Mukai Y."/>
            <person name="Nagasaki H."/>
            <person name="Nakashima M."/>
            <person name="Nakama Y."/>
            <person name="Nakamichi Y."/>
            <person name="Nakamura M."/>
            <person name="Namiki N."/>
            <person name="Negishi M."/>
            <person name="Ohta I."/>
            <person name="Ono N."/>
            <person name="Saji S."/>
            <person name="Sakai K."/>
            <person name="Shibata M."/>
            <person name="Shimokawa T."/>
            <person name="Shomura A."/>
            <person name="Song J."/>
            <person name="Takazaki Y."/>
            <person name="Terasawa K."/>
            <person name="Tsuji K."/>
            <person name="Waki K."/>
            <person name="Yamagata H."/>
            <person name="Yamane H."/>
            <person name="Yoshiki S."/>
            <person name="Yoshihara R."/>
            <person name="Yukawa K."/>
            <person name="Zhong H."/>
            <person name="Iwama H."/>
            <person name="Endo T."/>
            <person name="Ito H."/>
            <person name="Hahn J.H."/>
            <person name="Kim H.I."/>
            <person name="Eun M.Y."/>
            <person name="Yano M."/>
            <person name="Jiang J."/>
            <person name="Gojobori T."/>
        </authorList>
    </citation>
    <scope>NUCLEOTIDE SEQUENCE [LARGE SCALE GENOMIC DNA]</scope>
</reference>
<dbReference type="Proteomes" id="UP000817658">
    <property type="component" value="Chromosome 1"/>
</dbReference>
<feature type="region of interest" description="Disordered" evidence="1">
    <location>
        <begin position="13"/>
        <end position="33"/>
    </location>
</feature>
<dbReference type="EMBL" id="AP003286">
    <property type="protein sequence ID" value="BAD81995.1"/>
    <property type="molecule type" value="Genomic_DNA"/>
</dbReference>
<proteinExistence type="predicted"/>
<sequence>MCSPLHCAGTWPPASEHNVTGARAGRSSSESPIEICTDPRMDWMDAPPFRVLTVRISHQSPPVVMTTFATCAPGRHRSGRSSCTVKPGVGELASEARGPC</sequence>
<gene>
    <name evidence="2" type="primary">P0677H08.14</name>
</gene>
<evidence type="ECO:0000256" key="1">
    <source>
        <dbReference type="SAM" id="MobiDB-lite"/>
    </source>
</evidence>
<name>Q5N962_ORYSJ</name>